<keyword evidence="1" id="KW-0496">Mitochondrion</keyword>
<proteinExistence type="predicted"/>
<dbReference type="AlphaFoldDB" id="A0A3P3Y1Z2"/>
<evidence type="ECO:0000313" key="1">
    <source>
        <dbReference type="EMBL" id="SPQ94206.1"/>
    </source>
</evidence>
<sequence length="226" mass="26175">MTRVWDVYRSAMLTQRKLRYRPHAAPSLAGREMPLDVLLGSSDTAITNYIDKHREEDERMRSIKEARRLAEMERKTKLKRTPGVLLHTQILCNTGTRRHLLPETKDDCNMIVLRTRNRNDYGIVVEVLDKLILHAALQLTGSPFGPERDEDMSYKAFLRWLDASACLANEIAFRKWRIPQWASSIDAARYRGPVAKVLWLRGTNRNEAHMFNAPIDVFGRIKVHVP</sequence>
<geneLocation type="mitochondrion" evidence="1"/>
<reference evidence="1 2" key="1">
    <citation type="submission" date="2018-03" db="EMBL/GenBank/DDBJ databases">
        <authorList>
            <person name="Fogelqvist J."/>
        </authorList>
    </citation>
    <scope>NUCLEOTIDE SEQUENCE [LARGE SCALE GENOMIC DNA]</scope>
</reference>
<gene>
    <name evidence="1" type="ORF">PLBR_LOCUS1421</name>
</gene>
<dbReference type="Proteomes" id="UP000290189">
    <property type="component" value="Unassembled WGS sequence"/>
</dbReference>
<evidence type="ECO:0000313" key="2">
    <source>
        <dbReference type="Proteomes" id="UP000290189"/>
    </source>
</evidence>
<name>A0A3P3Y1Z2_PLABS</name>
<accession>A0A3P3Y1Z2</accession>
<protein>
    <submittedName>
        <fullName evidence="1">Uncharacterized protein</fullName>
    </submittedName>
</protein>
<organism evidence="1 2">
    <name type="scientific">Plasmodiophora brassicae</name>
    <name type="common">Clubroot disease agent</name>
    <dbReference type="NCBI Taxonomy" id="37360"/>
    <lineage>
        <taxon>Eukaryota</taxon>
        <taxon>Sar</taxon>
        <taxon>Rhizaria</taxon>
        <taxon>Endomyxa</taxon>
        <taxon>Phytomyxea</taxon>
        <taxon>Plasmodiophorida</taxon>
        <taxon>Plasmodiophoridae</taxon>
        <taxon>Plasmodiophora</taxon>
    </lineage>
</organism>
<dbReference type="EMBL" id="OVEO01000002">
    <property type="protein sequence ID" value="SPQ94206.1"/>
    <property type="molecule type" value="Genomic_DNA"/>
</dbReference>